<name>A0A9P6NW08_9BASI</name>
<dbReference type="InterPro" id="IPR013088">
    <property type="entry name" value="Znf_NHR/GATA"/>
</dbReference>
<dbReference type="Pfam" id="PF00320">
    <property type="entry name" value="GATA"/>
    <property type="match status" value="1"/>
</dbReference>
<reference evidence="9" key="1">
    <citation type="submission" date="2013-11" db="EMBL/GenBank/DDBJ databases">
        <title>Genome sequence of the fusiform rust pathogen reveals effectors for host alternation and coevolution with pine.</title>
        <authorList>
            <consortium name="DOE Joint Genome Institute"/>
            <person name="Smith K."/>
            <person name="Pendleton A."/>
            <person name="Kubisiak T."/>
            <person name="Anderson C."/>
            <person name="Salamov A."/>
            <person name="Aerts A."/>
            <person name="Riley R."/>
            <person name="Clum A."/>
            <person name="Lindquist E."/>
            <person name="Ence D."/>
            <person name="Campbell M."/>
            <person name="Kronenberg Z."/>
            <person name="Feau N."/>
            <person name="Dhillon B."/>
            <person name="Hamelin R."/>
            <person name="Burleigh J."/>
            <person name="Smith J."/>
            <person name="Yandell M."/>
            <person name="Nelson C."/>
            <person name="Grigoriev I."/>
            <person name="Davis J."/>
        </authorList>
    </citation>
    <scope>NUCLEOTIDE SEQUENCE</scope>
    <source>
        <strain evidence="9">G11</strain>
    </source>
</reference>
<evidence type="ECO:0000256" key="5">
    <source>
        <dbReference type="ARBA" id="ARBA00023163"/>
    </source>
</evidence>
<feature type="compositionally biased region" description="Low complexity" evidence="7">
    <location>
        <begin position="861"/>
        <end position="885"/>
    </location>
</feature>
<dbReference type="GO" id="GO:0043565">
    <property type="term" value="F:sequence-specific DNA binding"/>
    <property type="evidence" value="ECO:0007669"/>
    <property type="project" value="InterPro"/>
</dbReference>
<keyword evidence="1" id="KW-0479">Metal-binding</keyword>
<evidence type="ECO:0000313" key="10">
    <source>
        <dbReference type="Proteomes" id="UP000886653"/>
    </source>
</evidence>
<feature type="compositionally biased region" description="Polar residues" evidence="7">
    <location>
        <begin position="240"/>
        <end position="252"/>
    </location>
</feature>
<dbReference type="Proteomes" id="UP000886653">
    <property type="component" value="Unassembled WGS sequence"/>
</dbReference>
<dbReference type="Gene3D" id="3.30.50.10">
    <property type="entry name" value="Erythroid Transcription Factor GATA-1, subunit A"/>
    <property type="match status" value="1"/>
</dbReference>
<feature type="compositionally biased region" description="Low complexity" evidence="7">
    <location>
        <begin position="21"/>
        <end position="53"/>
    </location>
</feature>
<sequence length="923" mass="98893">MVDPSVPHSSRYLSSFPPPVLQSRSLPGLQSQSQSHSQPASLSGSSSSSSAAHLHPRSTTPARFLGSGSPLPPTSSAYALASSARSLGTPTSDIRGTSPTAQPDPDHEIHLQAPSTSDWSLSTHSPTTPFDFTRPSAPSIVNCDARSQPYVPPPLIQSSPSTVYVNTPSPNPTRSRPSCFWAILDHELKFVYVDPTLQAGLGTESDAVLSTTLYHYIHPADIDAVMAVLDPEQVLFLPPSSTDNGPPTTANPHQRAPSGLILPSPTSTAVDRKTSSTQHRFIQSCRFARPSHLRRLLRHEEGYFVPEDSETGYAPVQVFLNPIGETHFLCFFHALPDTPATQLQSTDNVSSLPSWSTAPNPTAAAHSSCGVMDTNPGSFYFPPDQSLKLESSMVQSAQIRAENLSPTDSSSSPNNPHHRLDVFQILDSTTGAVLFSYPPSSGSALDGWKGRYRPEEFAYLAMNTKQSPESATEEPTHTACSTRYKAQHKLVKEGAVGPGLDSVVISYGSLTFASFRPGSSTLPPPPSQPTSYSPKPPPIKPPTMELIHDARPPSLEIYSPHPASFHPRVPKRPRTNSYTDVPTPQSATSVHSHQQPASYVHQSVPQHSNFAYPSHPGSAQLSPMVPNLGTIPDSPEPYASAYAHFSGEPSPTMASAANVLGSFHRAHYAHPQSMLAFADVHRSRNEAHPLSPFDNTGFNLQGLAQMAVGGHYDTTHRPPQDFSPSSASSSPRPNEQQPSSSAFGLAALTPTTPTYRRTHAHSASVDLAAHHLLGIGQASSSIGLAPEPNYSHHAPAPPSPGKAQARMGCDPTSGTQVPRACTSCGVQNSPEWRKGPNGVKSLCNACGLRFSRAQARKSKVGKAAGGSKKAIASGQLSKPQQQNQPKKPRADDNVQQQQQQQQQHQTREFYQPSTPEIGFGAVI</sequence>
<feature type="region of interest" description="Disordered" evidence="7">
    <location>
        <begin position="856"/>
        <end position="923"/>
    </location>
</feature>
<dbReference type="CDD" id="cd00130">
    <property type="entry name" value="PAS"/>
    <property type="match status" value="1"/>
</dbReference>
<dbReference type="OrthoDB" id="2162994at2759"/>
<feature type="compositionally biased region" description="Low complexity" evidence="7">
    <location>
        <begin position="895"/>
        <end position="904"/>
    </location>
</feature>
<keyword evidence="4" id="KW-0805">Transcription regulation</keyword>
<dbReference type="InterPro" id="IPR000014">
    <property type="entry name" value="PAS"/>
</dbReference>
<dbReference type="SMART" id="SM00401">
    <property type="entry name" value="ZnF_GATA"/>
    <property type="match status" value="1"/>
</dbReference>
<feature type="region of interest" description="Disordered" evidence="7">
    <location>
        <begin position="784"/>
        <end position="818"/>
    </location>
</feature>
<organism evidence="9 10">
    <name type="scientific">Cronartium quercuum f. sp. fusiforme G11</name>
    <dbReference type="NCBI Taxonomy" id="708437"/>
    <lineage>
        <taxon>Eukaryota</taxon>
        <taxon>Fungi</taxon>
        <taxon>Dikarya</taxon>
        <taxon>Basidiomycota</taxon>
        <taxon>Pucciniomycotina</taxon>
        <taxon>Pucciniomycetes</taxon>
        <taxon>Pucciniales</taxon>
        <taxon>Coleosporiaceae</taxon>
        <taxon>Cronartium</taxon>
    </lineage>
</organism>
<keyword evidence="5" id="KW-0804">Transcription</keyword>
<evidence type="ECO:0000313" key="9">
    <source>
        <dbReference type="EMBL" id="KAG0150470.1"/>
    </source>
</evidence>
<dbReference type="PROSITE" id="PS50114">
    <property type="entry name" value="GATA_ZN_FINGER_2"/>
    <property type="match status" value="1"/>
</dbReference>
<keyword evidence="10" id="KW-1185">Reference proteome</keyword>
<keyword evidence="2 6" id="KW-0863">Zinc-finger</keyword>
<feature type="region of interest" description="Disordered" evidence="7">
    <location>
        <begin position="1"/>
        <end position="135"/>
    </location>
</feature>
<feature type="region of interest" description="Disordered" evidence="7">
    <location>
        <begin position="518"/>
        <end position="540"/>
    </location>
</feature>
<gene>
    <name evidence="9" type="ORF">CROQUDRAFT_652401</name>
</gene>
<keyword evidence="3" id="KW-0862">Zinc</keyword>
<dbReference type="Gene3D" id="3.30.450.20">
    <property type="entry name" value="PAS domain"/>
    <property type="match status" value="1"/>
</dbReference>
<proteinExistence type="predicted"/>
<dbReference type="PROSITE" id="PS00344">
    <property type="entry name" value="GATA_ZN_FINGER_1"/>
    <property type="match status" value="1"/>
</dbReference>
<dbReference type="PANTHER" id="PTHR47172">
    <property type="entry name" value="OS01G0976800 PROTEIN"/>
    <property type="match status" value="1"/>
</dbReference>
<dbReference type="EMBL" id="MU167219">
    <property type="protein sequence ID" value="KAG0150470.1"/>
    <property type="molecule type" value="Genomic_DNA"/>
</dbReference>
<dbReference type="GO" id="GO:0006355">
    <property type="term" value="P:regulation of DNA-templated transcription"/>
    <property type="evidence" value="ECO:0007669"/>
    <property type="project" value="InterPro"/>
</dbReference>
<accession>A0A9P6NW08</accession>
<feature type="compositionally biased region" description="Polar residues" evidence="7">
    <location>
        <begin position="88"/>
        <end position="101"/>
    </location>
</feature>
<feature type="compositionally biased region" description="Low complexity" evidence="7">
    <location>
        <begin position="65"/>
        <end position="87"/>
    </location>
</feature>
<evidence type="ECO:0000256" key="4">
    <source>
        <dbReference type="ARBA" id="ARBA00023015"/>
    </source>
</evidence>
<evidence type="ECO:0000256" key="7">
    <source>
        <dbReference type="SAM" id="MobiDB-lite"/>
    </source>
</evidence>
<comment type="caution">
    <text evidence="9">The sequence shown here is derived from an EMBL/GenBank/DDBJ whole genome shotgun (WGS) entry which is preliminary data.</text>
</comment>
<evidence type="ECO:0000256" key="2">
    <source>
        <dbReference type="ARBA" id="ARBA00022771"/>
    </source>
</evidence>
<feature type="domain" description="GATA-type" evidence="8">
    <location>
        <begin position="815"/>
        <end position="848"/>
    </location>
</feature>
<dbReference type="CDD" id="cd00202">
    <property type="entry name" value="ZnF_GATA"/>
    <property type="match status" value="1"/>
</dbReference>
<protein>
    <recommendedName>
        <fullName evidence="8">GATA-type domain-containing protein</fullName>
    </recommendedName>
</protein>
<evidence type="ECO:0000256" key="3">
    <source>
        <dbReference type="ARBA" id="ARBA00022833"/>
    </source>
</evidence>
<feature type="compositionally biased region" description="Low complexity" evidence="7">
    <location>
        <begin position="720"/>
        <end position="733"/>
    </location>
</feature>
<feature type="compositionally biased region" description="Pro residues" evidence="7">
    <location>
        <begin position="522"/>
        <end position="540"/>
    </location>
</feature>
<feature type="region of interest" description="Disordered" evidence="7">
    <location>
        <begin position="240"/>
        <end position="260"/>
    </location>
</feature>
<dbReference type="GO" id="GO:0008270">
    <property type="term" value="F:zinc ion binding"/>
    <property type="evidence" value="ECO:0007669"/>
    <property type="project" value="UniProtKB-KW"/>
</dbReference>
<dbReference type="InterPro" id="IPR000679">
    <property type="entry name" value="Znf_GATA"/>
</dbReference>
<feature type="region of interest" description="Disordered" evidence="7">
    <location>
        <begin position="710"/>
        <end position="742"/>
    </location>
</feature>
<evidence type="ECO:0000256" key="6">
    <source>
        <dbReference type="PROSITE-ProRule" id="PRU00094"/>
    </source>
</evidence>
<dbReference type="PANTHER" id="PTHR47172:SF24">
    <property type="entry name" value="GATA ZINC FINGER DOMAIN-CONTAINING PROTEIN 14-RELATED"/>
    <property type="match status" value="1"/>
</dbReference>
<evidence type="ECO:0000259" key="8">
    <source>
        <dbReference type="PROSITE" id="PS50114"/>
    </source>
</evidence>
<feature type="region of interest" description="Disordered" evidence="7">
    <location>
        <begin position="562"/>
        <end position="592"/>
    </location>
</feature>
<dbReference type="SUPFAM" id="SSF57716">
    <property type="entry name" value="Glucocorticoid receptor-like (DNA-binding domain)"/>
    <property type="match status" value="1"/>
</dbReference>
<feature type="compositionally biased region" description="Polar residues" evidence="7">
    <location>
        <begin position="575"/>
        <end position="592"/>
    </location>
</feature>
<dbReference type="AlphaFoldDB" id="A0A9P6NW08"/>
<feature type="compositionally biased region" description="Polar residues" evidence="7">
    <location>
        <begin position="113"/>
        <end position="130"/>
    </location>
</feature>
<evidence type="ECO:0000256" key="1">
    <source>
        <dbReference type="ARBA" id="ARBA00022723"/>
    </source>
</evidence>